<reference evidence="10 11" key="1">
    <citation type="submission" date="2024-10" db="EMBL/GenBank/DDBJ databases">
        <title>The Natural Products Discovery Center: Release of the First 8490 Sequenced Strains for Exploring Actinobacteria Biosynthetic Diversity.</title>
        <authorList>
            <person name="Kalkreuter E."/>
            <person name="Kautsar S.A."/>
            <person name="Yang D."/>
            <person name="Bader C.D."/>
            <person name="Teijaro C.N."/>
            <person name="Fluegel L."/>
            <person name="Davis C.M."/>
            <person name="Simpson J.R."/>
            <person name="Lauterbach L."/>
            <person name="Steele A.D."/>
            <person name="Gui C."/>
            <person name="Meng S."/>
            <person name="Li G."/>
            <person name="Viehrig K."/>
            <person name="Ye F."/>
            <person name="Su P."/>
            <person name="Kiefer A.F."/>
            <person name="Nichols A."/>
            <person name="Cepeda A.J."/>
            <person name="Yan W."/>
            <person name="Fan B."/>
            <person name="Jiang Y."/>
            <person name="Adhikari A."/>
            <person name="Zheng C.-J."/>
            <person name="Schuster L."/>
            <person name="Cowan T.M."/>
            <person name="Smanski M.J."/>
            <person name="Chevrette M.G."/>
            <person name="De Carvalho L.P.S."/>
            <person name="Shen B."/>
        </authorList>
    </citation>
    <scope>NUCLEOTIDE SEQUENCE [LARGE SCALE GENOMIC DNA]</scope>
    <source>
        <strain evidence="10 11">NPDC020602</strain>
    </source>
</reference>
<keyword evidence="4" id="KW-0963">Cytoplasm</keyword>
<feature type="signal peptide" evidence="8">
    <location>
        <begin position="1"/>
        <end position="30"/>
    </location>
</feature>
<keyword evidence="7 10" id="KW-0378">Hydrolase</keyword>
<dbReference type="Proteomes" id="UP001611339">
    <property type="component" value="Unassembled WGS sequence"/>
</dbReference>
<comment type="catalytic activity">
    <reaction evidence="1">
        <text>a ribonucleoside 5'-phosphate + H2O = a ribonucleoside + phosphate</text>
        <dbReference type="Rhea" id="RHEA:12484"/>
        <dbReference type="ChEBI" id="CHEBI:15377"/>
        <dbReference type="ChEBI" id="CHEBI:18254"/>
        <dbReference type="ChEBI" id="CHEBI:43474"/>
        <dbReference type="ChEBI" id="CHEBI:58043"/>
        <dbReference type="EC" id="3.1.3.5"/>
    </reaction>
</comment>
<evidence type="ECO:0000256" key="2">
    <source>
        <dbReference type="ARBA" id="ARBA00011062"/>
    </source>
</evidence>
<evidence type="ECO:0000256" key="1">
    <source>
        <dbReference type="ARBA" id="ARBA00000815"/>
    </source>
</evidence>
<dbReference type="EC" id="3.1.3.5" evidence="3"/>
<gene>
    <name evidence="10" type="primary">surE</name>
    <name evidence="10" type="ORF">ACH407_01775</name>
</gene>
<evidence type="ECO:0000313" key="10">
    <source>
        <dbReference type="EMBL" id="MFI1712300.1"/>
    </source>
</evidence>
<proteinExistence type="inferred from homology"/>
<evidence type="ECO:0000256" key="4">
    <source>
        <dbReference type="ARBA" id="ARBA00022490"/>
    </source>
</evidence>
<dbReference type="InterPro" id="IPR036523">
    <property type="entry name" value="SurE-like_sf"/>
</dbReference>
<dbReference type="RefSeq" id="WP_398706614.1">
    <property type="nucleotide sequence ID" value="NZ_JBIRUI010000001.1"/>
</dbReference>
<keyword evidence="6" id="KW-0547">Nucleotide-binding</keyword>
<dbReference type="InterPro" id="IPR030048">
    <property type="entry name" value="SurE"/>
</dbReference>
<evidence type="ECO:0000256" key="7">
    <source>
        <dbReference type="ARBA" id="ARBA00022801"/>
    </source>
</evidence>
<evidence type="ECO:0000256" key="5">
    <source>
        <dbReference type="ARBA" id="ARBA00022723"/>
    </source>
</evidence>
<dbReference type="PROSITE" id="PS51318">
    <property type="entry name" value="TAT"/>
    <property type="match status" value="1"/>
</dbReference>
<keyword evidence="11" id="KW-1185">Reference proteome</keyword>
<dbReference type="EMBL" id="JBIRUI010000001">
    <property type="protein sequence ID" value="MFI1712300.1"/>
    <property type="molecule type" value="Genomic_DNA"/>
</dbReference>
<feature type="chain" id="PRO_5046323945" description="5'-nucleotidase" evidence="8">
    <location>
        <begin position="31"/>
        <end position="357"/>
    </location>
</feature>
<feature type="domain" description="Survival protein SurE-like phosphatase/nucleotidase" evidence="9">
    <location>
        <begin position="46"/>
        <end position="272"/>
    </location>
</feature>
<comment type="similarity">
    <text evidence="2">Belongs to the SurE nucleotidase family.</text>
</comment>
<evidence type="ECO:0000259" key="9">
    <source>
        <dbReference type="Pfam" id="PF01975"/>
    </source>
</evidence>
<evidence type="ECO:0000313" key="11">
    <source>
        <dbReference type="Proteomes" id="UP001611339"/>
    </source>
</evidence>
<dbReference type="GO" id="GO:0008253">
    <property type="term" value="F:5'-nucleotidase activity"/>
    <property type="evidence" value="ECO:0007669"/>
    <property type="project" value="UniProtKB-EC"/>
</dbReference>
<name>A0ABW7U2A3_9ACTN</name>
<comment type="caution">
    <text evidence="10">The sequence shown here is derived from an EMBL/GenBank/DDBJ whole genome shotgun (WGS) entry which is preliminary data.</text>
</comment>
<evidence type="ECO:0000256" key="8">
    <source>
        <dbReference type="SAM" id="SignalP"/>
    </source>
</evidence>
<evidence type="ECO:0000256" key="6">
    <source>
        <dbReference type="ARBA" id="ARBA00022741"/>
    </source>
</evidence>
<dbReference type="PANTHER" id="PTHR30457">
    <property type="entry name" value="5'-NUCLEOTIDASE SURE"/>
    <property type="match status" value="1"/>
</dbReference>
<dbReference type="InterPro" id="IPR006311">
    <property type="entry name" value="TAT_signal"/>
</dbReference>
<dbReference type="SUPFAM" id="SSF64167">
    <property type="entry name" value="SurE-like"/>
    <property type="match status" value="1"/>
</dbReference>
<protein>
    <recommendedName>
        <fullName evidence="3">5'-nucleotidase</fullName>
        <ecNumber evidence="3">3.1.3.5</ecNumber>
    </recommendedName>
</protein>
<keyword evidence="8" id="KW-0732">Signal</keyword>
<keyword evidence="5" id="KW-0479">Metal-binding</keyword>
<evidence type="ECO:0000256" key="3">
    <source>
        <dbReference type="ARBA" id="ARBA00012643"/>
    </source>
</evidence>
<dbReference type="Gene3D" id="3.40.1210.10">
    <property type="entry name" value="Survival protein SurE-like phosphatase/nucleotidase"/>
    <property type="match status" value="1"/>
</dbReference>
<sequence length="357" mass="36841">MSSMSPTSRRLGLAAVGAALIAAAGVTAYATTPTAPPARPLAGMRILISNDDSMRAAKASNSDGLGLYELRRAMCAAGADVVVMAPWQVQSGKGSAVTNGGVLTAQRRTALPAGYENDCAQAPSGGAVYGVCLADGHCAADSPSATPADTVKLALRAGLKAEAGWTEAPDLVLTGINSGPNVSAQVNDSGTVGAAVAAIDEDVPAIAFSSAGDETNTSFPRVNYRANAEFGARFVAGLRQRGLLTDDFALKVDYPDVSTGTPAKAPAWTSVGHGAVVWHAYERTGDDSFEIGLGFCEETPGEPCTETVKDADSAALFRDGRIAIAPVTADRTYGAKEPRPETLWKIRRYVEHDAPRG</sequence>
<dbReference type="InterPro" id="IPR002828">
    <property type="entry name" value="SurE-like_Pase/nucleotidase"/>
</dbReference>
<accession>A0ABW7U2A3</accession>
<dbReference type="Pfam" id="PF01975">
    <property type="entry name" value="SurE"/>
    <property type="match status" value="1"/>
</dbReference>
<dbReference type="PANTHER" id="PTHR30457:SF12">
    <property type="entry name" value="5'_3'-NUCLEOTIDASE SURE"/>
    <property type="match status" value="1"/>
</dbReference>
<organism evidence="10 11">
    <name type="scientific">Streptomyces litmocidini</name>
    <dbReference type="NCBI Taxonomy" id="67318"/>
    <lineage>
        <taxon>Bacteria</taxon>
        <taxon>Bacillati</taxon>
        <taxon>Actinomycetota</taxon>
        <taxon>Actinomycetes</taxon>
        <taxon>Kitasatosporales</taxon>
        <taxon>Streptomycetaceae</taxon>
        <taxon>Streptomyces</taxon>
    </lineage>
</organism>